<dbReference type="AlphaFoldDB" id="A0A8J7UNB1"/>
<dbReference type="GO" id="GO:0003677">
    <property type="term" value="F:DNA binding"/>
    <property type="evidence" value="ECO:0007669"/>
    <property type="project" value="UniProtKB-KW"/>
</dbReference>
<dbReference type="PANTHER" id="PTHR46797:SF1">
    <property type="entry name" value="METHYLPHOSPHONATE SYNTHASE"/>
    <property type="match status" value="1"/>
</dbReference>
<reference evidence="3" key="1">
    <citation type="submission" date="2021-03" db="EMBL/GenBank/DDBJ databases">
        <title>Genome sequencing and assembly of Tianweitania sediminis.</title>
        <authorList>
            <person name="Chhetri G."/>
        </authorList>
    </citation>
    <scope>NUCLEOTIDE SEQUENCE</scope>
    <source>
        <strain evidence="3">Z8</strain>
    </source>
</reference>
<dbReference type="PROSITE" id="PS50943">
    <property type="entry name" value="HTH_CROC1"/>
    <property type="match status" value="1"/>
</dbReference>
<protein>
    <submittedName>
        <fullName evidence="3">Helix-turn-helix transcriptional regulator</fullName>
    </submittedName>
</protein>
<keyword evidence="1" id="KW-0238">DNA-binding</keyword>
<evidence type="ECO:0000313" key="3">
    <source>
        <dbReference type="EMBL" id="MBP0441307.1"/>
    </source>
</evidence>
<dbReference type="GO" id="GO:0005829">
    <property type="term" value="C:cytosol"/>
    <property type="evidence" value="ECO:0007669"/>
    <property type="project" value="TreeGrafter"/>
</dbReference>
<dbReference type="Proteomes" id="UP000666240">
    <property type="component" value="Unassembled WGS sequence"/>
</dbReference>
<organism evidence="3 4">
    <name type="scientific">Tianweitania sediminis</name>
    <dbReference type="NCBI Taxonomy" id="1502156"/>
    <lineage>
        <taxon>Bacteria</taxon>
        <taxon>Pseudomonadati</taxon>
        <taxon>Pseudomonadota</taxon>
        <taxon>Alphaproteobacteria</taxon>
        <taxon>Hyphomicrobiales</taxon>
        <taxon>Phyllobacteriaceae</taxon>
        <taxon>Tianweitania</taxon>
    </lineage>
</organism>
<name>A0A8J7UNB1_9HYPH</name>
<dbReference type="PANTHER" id="PTHR46797">
    <property type="entry name" value="HTH-TYPE TRANSCRIPTIONAL REGULATOR"/>
    <property type="match status" value="1"/>
</dbReference>
<gene>
    <name evidence="3" type="ORF">J5Y06_21910</name>
</gene>
<dbReference type="RefSeq" id="WP_209337338.1">
    <property type="nucleotide sequence ID" value="NZ_JAGIYY010000013.1"/>
</dbReference>
<dbReference type="GO" id="GO:0003700">
    <property type="term" value="F:DNA-binding transcription factor activity"/>
    <property type="evidence" value="ECO:0007669"/>
    <property type="project" value="TreeGrafter"/>
</dbReference>
<feature type="domain" description="HTH cro/C1-type" evidence="2">
    <location>
        <begin position="11"/>
        <end position="65"/>
    </location>
</feature>
<dbReference type="SMART" id="SM00530">
    <property type="entry name" value="HTH_XRE"/>
    <property type="match status" value="1"/>
</dbReference>
<evidence type="ECO:0000259" key="2">
    <source>
        <dbReference type="PROSITE" id="PS50943"/>
    </source>
</evidence>
<dbReference type="InterPro" id="IPR001387">
    <property type="entry name" value="Cro/C1-type_HTH"/>
</dbReference>
<proteinExistence type="predicted"/>
<dbReference type="Pfam" id="PF01381">
    <property type="entry name" value="HTH_3"/>
    <property type="match status" value="1"/>
</dbReference>
<dbReference type="Gene3D" id="1.10.260.40">
    <property type="entry name" value="lambda repressor-like DNA-binding domains"/>
    <property type="match status" value="1"/>
</dbReference>
<sequence>MDVRIRVGLNLQRLRKARGLSQEELAHAADVHQTYVSDLERGKRNPSILVLDRLAKALDADLVDLAARG</sequence>
<keyword evidence="4" id="KW-1185">Reference proteome</keyword>
<dbReference type="InterPro" id="IPR050807">
    <property type="entry name" value="TransReg_Diox_bact_type"/>
</dbReference>
<dbReference type="EMBL" id="JAGIYY010000013">
    <property type="protein sequence ID" value="MBP0441307.1"/>
    <property type="molecule type" value="Genomic_DNA"/>
</dbReference>
<dbReference type="CDD" id="cd00093">
    <property type="entry name" value="HTH_XRE"/>
    <property type="match status" value="1"/>
</dbReference>
<evidence type="ECO:0000256" key="1">
    <source>
        <dbReference type="ARBA" id="ARBA00023125"/>
    </source>
</evidence>
<evidence type="ECO:0000313" key="4">
    <source>
        <dbReference type="Proteomes" id="UP000666240"/>
    </source>
</evidence>
<comment type="caution">
    <text evidence="3">The sequence shown here is derived from an EMBL/GenBank/DDBJ whole genome shotgun (WGS) entry which is preliminary data.</text>
</comment>
<dbReference type="InterPro" id="IPR010982">
    <property type="entry name" value="Lambda_DNA-bd_dom_sf"/>
</dbReference>
<accession>A0A8J7UNB1</accession>
<dbReference type="SUPFAM" id="SSF47413">
    <property type="entry name" value="lambda repressor-like DNA-binding domains"/>
    <property type="match status" value="1"/>
</dbReference>